<dbReference type="EMBL" id="JANPWB010000006">
    <property type="protein sequence ID" value="KAJ1181190.1"/>
    <property type="molecule type" value="Genomic_DNA"/>
</dbReference>
<organism evidence="2 3">
    <name type="scientific">Pleurodeles waltl</name>
    <name type="common">Iberian ribbed newt</name>
    <dbReference type="NCBI Taxonomy" id="8319"/>
    <lineage>
        <taxon>Eukaryota</taxon>
        <taxon>Metazoa</taxon>
        <taxon>Chordata</taxon>
        <taxon>Craniata</taxon>
        <taxon>Vertebrata</taxon>
        <taxon>Euteleostomi</taxon>
        <taxon>Amphibia</taxon>
        <taxon>Batrachia</taxon>
        <taxon>Caudata</taxon>
        <taxon>Salamandroidea</taxon>
        <taxon>Salamandridae</taxon>
        <taxon>Pleurodelinae</taxon>
        <taxon>Pleurodeles</taxon>
    </lineage>
</organism>
<dbReference type="Proteomes" id="UP001066276">
    <property type="component" value="Chromosome 3_2"/>
</dbReference>
<evidence type="ECO:0000313" key="3">
    <source>
        <dbReference type="Proteomes" id="UP001066276"/>
    </source>
</evidence>
<protein>
    <submittedName>
        <fullName evidence="2">Uncharacterized protein</fullName>
    </submittedName>
</protein>
<sequence length="85" mass="9031">MCAYPGRLPRHNSLHTLGPAASNAPSPSPRFVEEKSLSEAGAGDLTTRERARERRRTRANPSRQDARRSCFLAGLPTTGGGAAAS</sequence>
<name>A0AAV7TXJ6_PLEWA</name>
<gene>
    <name evidence="2" type="ORF">NDU88_006400</name>
</gene>
<keyword evidence="3" id="KW-1185">Reference proteome</keyword>
<comment type="caution">
    <text evidence="2">The sequence shown here is derived from an EMBL/GenBank/DDBJ whole genome shotgun (WGS) entry which is preliminary data.</text>
</comment>
<feature type="region of interest" description="Disordered" evidence="1">
    <location>
        <begin position="1"/>
        <end position="85"/>
    </location>
</feature>
<evidence type="ECO:0000313" key="2">
    <source>
        <dbReference type="EMBL" id="KAJ1181190.1"/>
    </source>
</evidence>
<reference evidence="2" key="1">
    <citation type="journal article" date="2022" name="bioRxiv">
        <title>Sequencing and chromosome-scale assembly of the giantPleurodeles waltlgenome.</title>
        <authorList>
            <person name="Brown T."/>
            <person name="Elewa A."/>
            <person name="Iarovenko S."/>
            <person name="Subramanian E."/>
            <person name="Araus A.J."/>
            <person name="Petzold A."/>
            <person name="Susuki M."/>
            <person name="Suzuki K.-i.T."/>
            <person name="Hayashi T."/>
            <person name="Toyoda A."/>
            <person name="Oliveira C."/>
            <person name="Osipova E."/>
            <person name="Leigh N.D."/>
            <person name="Simon A."/>
            <person name="Yun M.H."/>
        </authorList>
    </citation>
    <scope>NUCLEOTIDE SEQUENCE</scope>
    <source>
        <strain evidence="2">20211129_DDA</strain>
        <tissue evidence="2">Liver</tissue>
    </source>
</reference>
<accession>A0AAV7TXJ6</accession>
<dbReference type="AlphaFoldDB" id="A0AAV7TXJ6"/>
<evidence type="ECO:0000256" key="1">
    <source>
        <dbReference type="SAM" id="MobiDB-lite"/>
    </source>
</evidence>
<proteinExistence type="predicted"/>